<name>G0LAP2_ZOBGA</name>
<reference evidence="1 2" key="2">
    <citation type="journal article" date="2012" name="Environ. Microbiol.">
        <title>Characterization of the first alginolytic operons in a marine bacterium: from their emergence in marine Flavobacteriia to their independent transfers to marine Proteobacteria and human gut Bacteroides.</title>
        <authorList>
            <person name="Thomas F."/>
            <person name="Barbeyron T."/>
            <person name="Tonon T."/>
            <person name="Genicot S."/>
            <person name="Czjzek M."/>
            <person name="Michel G."/>
        </authorList>
    </citation>
    <scope>NUCLEOTIDE SEQUENCE [LARGE SCALE GENOMIC DNA]</scope>
    <source>
        <strain evidence="2">DSM 12802 / CCUG 47099 / CIP 106680 / NCIMB 13871 / Dsij</strain>
    </source>
</reference>
<dbReference type="AlphaFoldDB" id="G0LAP2"/>
<dbReference type="EMBL" id="FP476056">
    <property type="protein sequence ID" value="CAZ95474.1"/>
    <property type="molecule type" value="Genomic_DNA"/>
</dbReference>
<sequence>MGKVKIGNLAAIFVNNVYFRKKHTCENNFL</sequence>
<gene>
    <name evidence="1" type="ordered locus">zobellia_1418</name>
</gene>
<proteinExistence type="predicted"/>
<dbReference type="HOGENOM" id="CLU_3406229_0_0_10"/>
<dbReference type="Proteomes" id="UP000008898">
    <property type="component" value="Chromosome"/>
</dbReference>
<evidence type="ECO:0000313" key="2">
    <source>
        <dbReference type="Proteomes" id="UP000008898"/>
    </source>
</evidence>
<evidence type="ECO:0000313" key="1">
    <source>
        <dbReference type="EMBL" id="CAZ95474.1"/>
    </source>
</evidence>
<keyword evidence="2" id="KW-1185">Reference proteome</keyword>
<dbReference type="KEGG" id="zga:ZOBELLIA_1418"/>
<reference evidence="2" key="1">
    <citation type="submission" date="2009-07" db="EMBL/GenBank/DDBJ databases">
        <title>Complete genome sequence of Zobellia galactanivorans Dsij.</title>
        <authorList>
            <consortium name="Genoscope - CEA"/>
        </authorList>
    </citation>
    <scope>NUCLEOTIDE SEQUENCE [LARGE SCALE GENOMIC DNA]</scope>
    <source>
        <strain evidence="2">DSM 12802 / CCUG 47099 / CIP 106680 / NCIMB 13871 / Dsij</strain>
    </source>
</reference>
<accession>G0LAP2</accession>
<organism evidence="1 2">
    <name type="scientific">Zobellia galactanivorans (strain DSM 12802 / CCUG 47099 / CIP 106680 / NCIMB 13871 / Dsij)</name>
    <dbReference type="NCBI Taxonomy" id="63186"/>
    <lineage>
        <taxon>Bacteria</taxon>
        <taxon>Pseudomonadati</taxon>
        <taxon>Bacteroidota</taxon>
        <taxon>Flavobacteriia</taxon>
        <taxon>Flavobacteriales</taxon>
        <taxon>Flavobacteriaceae</taxon>
        <taxon>Zobellia</taxon>
    </lineage>
</organism>
<protein>
    <submittedName>
        <fullName evidence="1">Uncharacterized protein</fullName>
    </submittedName>
</protein>